<dbReference type="RefSeq" id="WP_166282504.1">
    <property type="nucleotide sequence ID" value="NZ_JAANNP010000009.1"/>
</dbReference>
<evidence type="ECO:0000256" key="1">
    <source>
        <dbReference type="ARBA" id="ARBA00011073"/>
    </source>
</evidence>
<dbReference type="InterPro" id="IPR000209">
    <property type="entry name" value="Peptidase_S8/S53_dom"/>
</dbReference>
<evidence type="ECO:0000256" key="3">
    <source>
        <dbReference type="ARBA" id="ARBA00022801"/>
    </source>
</evidence>
<name>A0ABX0GYD4_9ACTN</name>
<dbReference type="InterPro" id="IPR036852">
    <property type="entry name" value="Peptidase_S8/S53_dom_sf"/>
</dbReference>
<feature type="active site" description="Charge relay system" evidence="5">
    <location>
        <position position="107"/>
    </location>
</feature>
<dbReference type="SUPFAM" id="SSF52743">
    <property type="entry name" value="Subtilisin-like"/>
    <property type="match status" value="1"/>
</dbReference>
<keyword evidence="9" id="KW-1185">Reference proteome</keyword>
<dbReference type="EMBL" id="JAANNP010000009">
    <property type="protein sequence ID" value="NHC14715.1"/>
    <property type="molecule type" value="Genomic_DNA"/>
</dbReference>
<dbReference type="InterPro" id="IPR015500">
    <property type="entry name" value="Peptidase_S8_subtilisin-rel"/>
</dbReference>
<protein>
    <submittedName>
        <fullName evidence="8">S8 family serine peptidase</fullName>
    </submittedName>
</protein>
<sequence length="508" mass="51505">MKTVATRRTARCLHVLVGAAVLAPAAPAAADTPTAADAQPAAPAAGRAERSGALAGQVDFLGEEWDGRAAGSLGRTAQAVSASKAWKRSDAAGRRITGAGVGVGVVDTGIALVPGLDAPGKVVNALDLSFEAGAGVPTGLDTFGHGTHVAGIIAARDADVRPGKEGDADAVVGIAPDAHLVNLKVAGRDGATDVTQVIAAIDWAIAHKDDPGLNLRVLNLSLGRELRQDRVVDPLAAAAEHAWRAGIVVVASVGNDGGATPLLNPAIDPYVIAVGATDDQGTEQRSDDTVASFSNAGTDARRPDVLAPGRSVASLRAPGSTLDAAAAPAAGVPARFLRGTGTSQAAAVVSGAAALLLQARPELTPDQVKALLVEGADKLPAAARTAGVPGVVDVAESLARRTPDAVQRFTPATGLGSIELARGGEHLVDAEGNVLSGEVDVFGRTWDGASWAADSAAGTAWTGAARGEQVTPAGLTWRGLTWRGLTWRGLTWRGLTWRGLTWRGLTWR</sequence>
<reference evidence="8 9" key="1">
    <citation type="submission" date="2020-03" db="EMBL/GenBank/DDBJ databases">
        <title>Two novel Motilibacter sp.</title>
        <authorList>
            <person name="Liu S."/>
        </authorList>
    </citation>
    <scope>NUCLEOTIDE SEQUENCE [LARGE SCALE GENOMIC DNA]</scope>
    <source>
        <strain evidence="8 9">E257</strain>
    </source>
</reference>
<evidence type="ECO:0000256" key="4">
    <source>
        <dbReference type="ARBA" id="ARBA00022825"/>
    </source>
</evidence>
<feature type="signal peptide" evidence="6">
    <location>
        <begin position="1"/>
        <end position="30"/>
    </location>
</feature>
<evidence type="ECO:0000256" key="6">
    <source>
        <dbReference type="SAM" id="SignalP"/>
    </source>
</evidence>
<feature type="chain" id="PRO_5045774763" evidence="6">
    <location>
        <begin position="31"/>
        <end position="508"/>
    </location>
</feature>
<dbReference type="Proteomes" id="UP000800981">
    <property type="component" value="Unassembled WGS sequence"/>
</dbReference>
<evidence type="ECO:0000256" key="5">
    <source>
        <dbReference type="PROSITE-ProRule" id="PRU01240"/>
    </source>
</evidence>
<comment type="similarity">
    <text evidence="1 5">Belongs to the peptidase S8 family.</text>
</comment>
<evidence type="ECO:0000313" key="8">
    <source>
        <dbReference type="EMBL" id="NHC14715.1"/>
    </source>
</evidence>
<dbReference type="PANTHER" id="PTHR43806:SF11">
    <property type="entry name" value="CEREVISIN-RELATED"/>
    <property type="match status" value="1"/>
</dbReference>
<feature type="domain" description="Peptidase S8/S53" evidence="7">
    <location>
        <begin position="98"/>
        <end position="379"/>
    </location>
</feature>
<organism evidence="8 9">
    <name type="scientific">Motilibacter deserti</name>
    <dbReference type="NCBI Taxonomy" id="2714956"/>
    <lineage>
        <taxon>Bacteria</taxon>
        <taxon>Bacillati</taxon>
        <taxon>Actinomycetota</taxon>
        <taxon>Actinomycetes</taxon>
        <taxon>Motilibacterales</taxon>
        <taxon>Motilibacteraceae</taxon>
        <taxon>Motilibacter</taxon>
    </lineage>
</organism>
<dbReference type="PROSITE" id="PS00137">
    <property type="entry name" value="SUBTILASE_HIS"/>
    <property type="match status" value="1"/>
</dbReference>
<keyword evidence="3 5" id="KW-0378">Hydrolase</keyword>
<dbReference type="PROSITE" id="PS51892">
    <property type="entry name" value="SUBTILASE"/>
    <property type="match status" value="1"/>
</dbReference>
<dbReference type="Pfam" id="PF00082">
    <property type="entry name" value="Peptidase_S8"/>
    <property type="match status" value="1"/>
</dbReference>
<dbReference type="Gene3D" id="3.40.50.200">
    <property type="entry name" value="Peptidase S8/S53 domain"/>
    <property type="match status" value="1"/>
</dbReference>
<dbReference type="InterPro" id="IPR022398">
    <property type="entry name" value="Peptidase_S8_His-AS"/>
</dbReference>
<evidence type="ECO:0000256" key="2">
    <source>
        <dbReference type="ARBA" id="ARBA00022670"/>
    </source>
</evidence>
<dbReference type="PANTHER" id="PTHR43806">
    <property type="entry name" value="PEPTIDASE S8"/>
    <property type="match status" value="1"/>
</dbReference>
<dbReference type="InterPro" id="IPR050131">
    <property type="entry name" value="Peptidase_S8_subtilisin-like"/>
</dbReference>
<keyword evidence="2 5" id="KW-0645">Protease</keyword>
<feature type="active site" description="Charge relay system" evidence="5">
    <location>
        <position position="145"/>
    </location>
</feature>
<dbReference type="PRINTS" id="PR00723">
    <property type="entry name" value="SUBTILISIN"/>
</dbReference>
<keyword evidence="6" id="KW-0732">Signal</keyword>
<keyword evidence="4 5" id="KW-0720">Serine protease</keyword>
<comment type="caution">
    <text evidence="8">The sequence shown here is derived from an EMBL/GenBank/DDBJ whole genome shotgun (WGS) entry which is preliminary data.</text>
</comment>
<feature type="active site" description="Charge relay system" evidence="5">
    <location>
        <position position="343"/>
    </location>
</feature>
<accession>A0ABX0GYD4</accession>
<evidence type="ECO:0000313" key="9">
    <source>
        <dbReference type="Proteomes" id="UP000800981"/>
    </source>
</evidence>
<gene>
    <name evidence="8" type="ORF">G9H71_13080</name>
</gene>
<evidence type="ECO:0000259" key="7">
    <source>
        <dbReference type="Pfam" id="PF00082"/>
    </source>
</evidence>
<proteinExistence type="inferred from homology"/>